<feature type="domain" description="DUF2147" evidence="2">
    <location>
        <begin position="32"/>
        <end position="139"/>
    </location>
</feature>
<dbReference type="EMBL" id="FNZZ01000005">
    <property type="protein sequence ID" value="SEL77394.1"/>
    <property type="molecule type" value="Genomic_DNA"/>
</dbReference>
<sequence>MTTLRAPAIVLTALAGSLALAAPAFAAQPINGRYVTEDGAALVEVGPCGGKTCGRIVRVLKHTPGAAATDVNNKDKTLRSRPIVGMPVLSEFADAGDDWRGRIYDPRNGKTYKSIVSRNGDGTLKVQGCIAFLCQTQTWRPAR</sequence>
<dbReference type="AlphaFoldDB" id="A0A1H7SZJ4"/>
<dbReference type="PANTHER" id="PTHR36919:SF2">
    <property type="entry name" value="BLL6627 PROTEIN"/>
    <property type="match status" value="1"/>
</dbReference>
<protein>
    <submittedName>
        <fullName evidence="3">Uncharacterized conserved protein, DUF2147 family</fullName>
    </submittedName>
</protein>
<organism evidence="3 4">
    <name type="scientific">Sphingomonas palmae</name>
    <dbReference type="NCBI Taxonomy" id="1855283"/>
    <lineage>
        <taxon>Bacteria</taxon>
        <taxon>Pseudomonadati</taxon>
        <taxon>Pseudomonadota</taxon>
        <taxon>Alphaproteobacteria</taxon>
        <taxon>Sphingomonadales</taxon>
        <taxon>Sphingomonadaceae</taxon>
        <taxon>Sphingomonas</taxon>
    </lineage>
</organism>
<feature type="signal peptide" evidence="1">
    <location>
        <begin position="1"/>
        <end position="26"/>
    </location>
</feature>
<feature type="chain" id="PRO_5011674541" evidence="1">
    <location>
        <begin position="27"/>
        <end position="143"/>
    </location>
</feature>
<dbReference type="Pfam" id="PF09917">
    <property type="entry name" value="DUF2147"/>
    <property type="match status" value="1"/>
</dbReference>
<keyword evidence="1" id="KW-0732">Signal</keyword>
<evidence type="ECO:0000313" key="4">
    <source>
        <dbReference type="Proteomes" id="UP000199214"/>
    </source>
</evidence>
<dbReference type="STRING" id="1855283.SAMN05216382_2606"/>
<dbReference type="PANTHER" id="PTHR36919">
    <property type="entry name" value="BLR1215 PROTEIN"/>
    <property type="match status" value="1"/>
</dbReference>
<name>A0A1H7SZJ4_9SPHN</name>
<dbReference type="InterPro" id="IPR019223">
    <property type="entry name" value="DUF2147"/>
</dbReference>
<evidence type="ECO:0000259" key="2">
    <source>
        <dbReference type="Pfam" id="PF09917"/>
    </source>
</evidence>
<accession>A0A1H7SZJ4</accession>
<dbReference type="OrthoDB" id="9811671at2"/>
<dbReference type="Gene3D" id="2.40.128.520">
    <property type="match status" value="1"/>
</dbReference>
<evidence type="ECO:0000256" key="1">
    <source>
        <dbReference type="SAM" id="SignalP"/>
    </source>
</evidence>
<dbReference type="Proteomes" id="UP000199214">
    <property type="component" value="Unassembled WGS sequence"/>
</dbReference>
<dbReference type="RefSeq" id="WP_093007003.1">
    <property type="nucleotide sequence ID" value="NZ_FNZZ01000005.1"/>
</dbReference>
<gene>
    <name evidence="3" type="ORF">SAMN05216382_2606</name>
</gene>
<reference evidence="4" key="1">
    <citation type="submission" date="2016-10" db="EMBL/GenBank/DDBJ databases">
        <authorList>
            <person name="Varghese N."/>
            <person name="Submissions S."/>
        </authorList>
    </citation>
    <scope>NUCLEOTIDE SEQUENCE [LARGE SCALE GENOMIC DNA]</scope>
    <source>
        <strain evidence="4">JS21-1</strain>
    </source>
</reference>
<proteinExistence type="predicted"/>
<evidence type="ECO:0000313" key="3">
    <source>
        <dbReference type="EMBL" id="SEL77394.1"/>
    </source>
</evidence>
<keyword evidence="4" id="KW-1185">Reference proteome</keyword>